<dbReference type="AlphaFoldDB" id="A0A9D4GFB2"/>
<reference evidence="2" key="2">
    <citation type="submission" date="2020-11" db="EMBL/GenBank/DDBJ databases">
        <authorList>
            <person name="McCartney M.A."/>
            <person name="Auch B."/>
            <person name="Kono T."/>
            <person name="Mallez S."/>
            <person name="Becker A."/>
            <person name="Gohl D.M."/>
            <person name="Silverstein K.A.T."/>
            <person name="Koren S."/>
            <person name="Bechman K.B."/>
            <person name="Herman A."/>
            <person name="Abrahante J.E."/>
            <person name="Garbe J."/>
        </authorList>
    </citation>
    <scope>NUCLEOTIDE SEQUENCE</scope>
    <source>
        <strain evidence="2">Duluth1</strain>
        <tissue evidence="2">Whole animal</tissue>
    </source>
</reference>
<protein>
    <submittedName>
        <fullName evidence="2">Uncharacterized protein</fullName>
    </submittedName>
</protein>
<accession>A0A9D4GFB2</accession>
<proteinExistence type="predicted"/>
<gene>
    <name evidence="2" type="ORF">DPMN_142874</name>
</gene>
<dbReference type="EMBL" id="JAIWYP010000006">
    <property type="protein sequence ID" value="KAH3814378.1"/>
    <property type="molecule type" value="Genomic_DNA"/>
</dbReference>
<feature type="compositionally biased region" description="Basic and acidic residues" evidence="1">
    <location>
        <begin position="1"/>
        <end position="22"/>
    </location>
</feature>
<keyword evidence="3" id="KW-1185">Reference proteome</keyword>
<sequence>MRKEHASCSLERDSHDQPRGELEAAVGKVDSRLTPGVTQPRDANAPDIAHPFWQESAEQDECV</sequence>
<dbReference type="Proteomes" id="UP000828390">
    <property type="component" value="Unassembled WGS sequence"/>
</dbReference>
<comment type="caution">
    <text evidence="2">The sequence shown here is derived from an EMBL/GenBank/DDBJ whole genome shotgun (WGS) entry which is preliminary data.</text>
</comment>
<reference evidence="2" key="1">
    <citation type="journal article" date="2019" name="bioRxiv">
        <title>The Genome of the Zebra Mussel, Dreissena polymorpha: A Resource for Invasive Species Research.</title>
        <authorList>
            <person name="McCartney M.A."/>
            <person name="Auch B."/>
            <person name="Kono T."/>
            <person name="Mallez S."/>
            <person name="Zhang Y."/>
            <person name="Obille A."/>
            <person name="Becker A."/>
            <person name="Abrahante J.E."/>
            <person name="Garbe J."/>
            <person name="Badalamenti J.P."/>
            <person name="Herman A."/>
            <person name="Mangelson H."/>
            <person name="Liachko I."/>
            <person name="Sullivan S."/>
            <person name="Sone E.D."/>
            <person name="Koren S."/>
            <person name="Silverstein K.A.T."/>
            <person name="Beckman K.B."/>
            <person name="Gohl D.M."/>
        </authorList>
    </citation>
    <scope>NUCLEOTIDE SEQUENCE</scope>
    <source>
        <strain evidence="2">Duluth1</strain>
        <tissue evidence="2">Whole animal</tissue>
    </source>
</reference>
<evidence type="ECO:0000313" key="2">
    <source>
        <dbReference type="EMBL" id="KAH3814378.1"/>
    </source>
</evidence>
<evidence type="ECO:0000256" key="1">
    <source>
        <dbReference type="SAM" id="MobiDB-lite"/>
    </source>
</evidence>
<name>A0A9D4GFB2_DREPO</name>
<evidence type="ECO:0000313" key="3">
    <source>
        <dbReference type="Proteomes" id="UP000828390"/>
    </source>
</evidence>
<feature type="region of interest" description="Disordered" evidence="1">
    <location>
        <begin position="1"/>
        <end position="63"/>
    </location>
</feature>
<organism evidence="2 3">
    <name type="scientific">Dreissena polymorpha</name>
    <name type="common">Zebra mussel</name>
    <name type="synonym">Mytilus polymorpha</name>
    <dbReference type="NCBI Taxonomy" id="45954"/>
    <lineage>
        <taxon>Eukaryota</taxon>
        <taxon>Metazoa</taxon>
        <taxon>Spiralia</taxon>
        <taxon>Lophotrochozoa</taxon>
        <taxon>Mollusca</taxon>
        <taxon>Bivalvia</taxon>
        <taxon>Autobranchia</taxon>
        <taxon>Heteroconchia</taxon>
        <taxon>Euheterodonta</taxon>
        <taxon>Imparidentia</taxon>
        <taxon>Neoheterodontei</taxon>
        <taxon>Myida</taxon>
        <taxon>Dreissenoidea</taxon>
        <taxon>Dreissenidae</taxon>
        <taxon>Dreissena</taxon>
    </lineage>
</organism>